<feature type="transmembrane region" description="Helical" evidence="2">
    <location>
        <begin position="32"/>
        <end position="57"/>
    </location>
</feature>
<organism evidence="3 4">
    <name type="scientific">Reticulomyxa filosa</name>
    <dbReference type="NCBI Taxonomy" id="46433"/>
    <lineage>
        <taxon>Eukaryota</taxon>
        <taxon>Sar</taxon>
        <taxon>Rhizaria</taxon>
        <taxon>Retaria</taxon>
        <taxon>Foraminifera</taxon>
        <taxon>Monothalamids</taxon>
        <taxon>Reticulomyxidae</taxon>
        <taxon>Reticulomyxa</taxon>
    </lineage>
</organism>
<accession>X6LAK4</accession>
<dbReference type="Proteomes" id="UP000023152">
    <property type="component" value="Unassembled WGS sequence"/>
</dbReference>
<evidence type="ECO:0000313" key="3">
    <source>
        <dbReference type="EMBL" id="ETN98573.1"/>
    </source>
</evidence>
<comment type="caution">
    <text evidence="3">The sequence shown here is derived from an EMBL/GenBank/DDBJ whole genome shotgun (WGS) entry which is preliminary data.</text>
</comment>
<protein>
    <submittedName>
        <fullName evidence="3">Uncharacterized protein</fullName>
    </submittedName>
</protein>
<evidence type="ECO:0000256" key="1">
    <source>
        <dbReference type="SAM" id="MobiDB-lite"/>
    </source>
</evidence>
<sequence length="123" mass="14617">SLYYLRTKIETRILFIKLKKYQYKIKIKASQYIVFCSFIIILSFIYIIAVAPLIFAIENRKSFFSFVAFFVITITQNILNNSENKVFLIDNSQKIKQTVKKEQNMKKMKEQNTALKKKSVKKK</sequence>
<name>X6LAK4_RETFI</name>
<feature type="region of interest" description="Disordered" evidence="1">
    <location>
        <begin position="104"/>
        <end position="123"/>
    </location>
</feature>
<dbReference type="AlphaFoldDB" id="X6LAK4"/>
<reference evidence="3 4" key="1">
    <citation type="journal article" date="2013" name="Curr. Biol.">
        <title>The Genome of the Foraminiferan Reticulomyxa filosa.</title>
        <authorList>
            <person name="Glockner G."/>
            <person name="Hulsmann N."/>
            <person name="Schleicher M."/>
            <person name="Noegel A.A."/>
            <person name="Eichinger L."/>
            <person name="Gallinger C."/>
            <person name="Pawlowski J."/>
            <person name="Sierra R."/>
            <person name="Euteneuer U."/>
            <person name="Pillet L."/>
            <person name="Moustafa A."/>
            <person name="Platzer M."/>
            <person name="Groth M."/>
            <person name="Szafranski K."/>
            <person name="Schliwa M."/>
        </authorList>
    </citation>
    <scope>NUCLEOTIDE SEQUENCE [LARGE SCALE GENOMIC DNA]</scope>
</reference>
<evidence type="ECO:0000313" key="4">
    <source>
        <dbReference type="Proteomes" id="UP000023152"/>
    </source>
</evidence>
<keyword evidence="4" id="KW-1185">Reference proteome</keyword>
<keyword evidence="2" id="KW-0472">Membrane</keyword>
<keyword evidence="2" id="KW-0812">Transmembrane</keyword>
<feature type="transmembrane region" description="Helical" evidence="2">
    <location>
        <begin position="63"/>
        <end position="79"/>
    </location>
</feature>
<gene>
    <name evidence="3" type="ORF">RFI_38919</name>
</gene>
<feature type="non-terminal residue" evidence="3">
    <location>
        <position position="1"/>
    </location>
</feature>
<proteinExistence type="predicted"/>
<keyword evidence="2" id="KW-1133">Transmembrane helix</keyword>
<evidence type="ECO:0000256" key="2">
    <source>
        <dbReference type="SAM" id="Phobius"/>
    </source>
</evidence>
<dbReference type="EMBL" id="ASPP01046375">
    <property type="protein sequence ID" value="ETN98573.1"/>
    <property type="molecule type" value="Genomic_DNA"/>
</dbReference>